<feature type="region of interest" description="Disordered" evidence="1">
    <location>
        <begin position="1"/>
        <end position="109"/>
    </location>
</feature>
<organism evidence="2 3">
    <name type="scientific">Septoria linicola</name>
    <dbReference type="NCBI Taxonomy" id="215465"/>
    <lineage>
        <taxon>Eukaryota</taxon>
        <taxon>Fungi</taxon>
        <taxon>Dikarya</taxon>
        <taxon>Ascomycota</taxon>
        <taxon>Pezizomycotina</taxon>
        <taxon>Dothideomycetes</taxon>
        <taxon>Dothideomycetidae</taxon>
        <taxon>Mycosphaerellales</taxon>
        <taxon>Mycosphaerellaceae</taxon>
        <taxon>Septoria</taxon>
    </lineage>
</organism>
<reference evidence="2" key="1">
    <citation type="submission" date="2022-06" db="EMBL/GenBank/DDBJ databases">
        <title>Complete genome sequences of two strains of the flax pathogen Septoria linicola.</title>
        <authorList>
            <person name="Lapalu N."/>
            <person name="Simon A."/>
            <person name="Demenou B."/>
            <person name="Paumier D."/>
            <person name="Guillot M.-P."/>
            <person name="Gout L."/>
            <person name="Valade R."/>
        </authorList>
    </citation>
    <scope>NUCLEOTIDE SEQUENCE</scope>
    <source>
        <strain evidence="2">SE15195</strain>
    </source>
</reference>
<feature type="compositionally biased region" description="Gly residues" evidence="1">
    <location>
        <begin position="95"/>
        <end position="109"/>
    </location>
</feature>
<evidence type="ECO:0000313" key="3">
    <source>
        <dbReference type="Proteomes" id="UP001056384"/>
    </source>
</evidence>
<dbReference type="EMBL" id="CP099425">
    <property type="protein sequence ID" value="USW55935.1"/>
    <property type="molecule type" value="Genomic_DNA"/>
</dbReference>
<name>A0A9Q9EMD9_9PEZI</name>
<feature type="compositionally biased region" description="Low complexity" evidence="1">
    <location>
        <begin position="34"/>
        <end position="93"/>
    </location>
</feature>
<gene>
    <name evidence="2" type="ORF">Slin15195_G092540</name>
</gene>
<proteinExistence type="predicted"/>
<sequence>MSKHDAPQGAPPSYPPQAHYDAGPVPQGGASNDYYGQQQPQYNQGGYPPQQYNQGGYDPNYNQGYPPQGYPQGQPMQYQQGPYQQYPPGGVPQDRGGGSGAGGCCAGDE</sequence>
<evidence type="ECO:0000256" key="1">
    <source>
        <dbReference type="SAM" id="MobiDB-lite"/>
    </source>
</evidence>
<keyword evidence="3" id="KW-1185">Reference proteome</keyword>
<evidence type="ECO:0000313" key="2">
    <source>
        <dbReference type="EMBL" id="USW55935.1"/>
    </source>
</evidence>
<dbReference type="AlphaFoldDB" id="A0A9Q9EMD9"/>
<accession>A0A9Q9EMD9</accession>
<dbReference type="Proteomes" id="UP001056384">
    <property type="component" value="Chromosome 8"/>
</dbReference>
<protein>
    <submittedName>
        <fullName evidence="2">Uncharacterized protein</fullName>
    </submittedName>
</protein>